<name>A0AAV3PQY8_LITER</name>
<gene>
    <name evidence="1" type="ORF">LIER_37660</name>
</gene>
<reference evidence="1 2" key="1">
    <citation type="submission" date="2024-01" db="EMBL/GenBank/DDBJ databases">
        <title>The complete chloroplast genome sequence of Lithospermum erythrorhizon: insights into the phylogenetic relationship among Boraginaceae species and the maternal lineages of purple gromwells.</title>
        <authorList>
            <person name="Okada T."/>
            <person name="Watanabe K."/>
        </authorList>
    </citation>
    <scope>NUCLEOTIDE SEQUENCE [LARGE SCALE GENOMIC DNA]</scope>
</reference>
<sequence length="99" mass="11144">MQNHRQRVHLQVVHNLTWKSSFLTVVYASCNVVKHLVMCGKERIGGNAPDTLSMADFNQCLLDCNLLDVGFVGSKYTWSNGTVSQRLDRVVCNQSCIDQ</sequence>
<evidence type="ECO:0000313" key="2">
    <source>
        <dbReference type="Proteomes" id="UP001454036"/>
    </source>
</evidence>
<dbReference type="AlphaFoldDB" id="A0AAV3PQY8"/>
<keyword evidence="2" id="KW-1185">Reference proteome</keyword>
<evidence type="ECO:0000313" key="1">
    <source>
        <dbReference type="EMBL" id="GAA0153347.1"/>
    </source>
</evidence>
<dbReference type="PANTHER" id="PTHR33710">
    <property type="entry name" value="BNAC02G09200D PROTEIN"/>
    <property type="match status" value="1"/>
</dbReference>
<accession>A0AAV3PQY8</accession>
<dbReference type="PANTHER" id="PTHR33710:SF62">
    <property type="entry name" value="DUF4283 DOMAIN PROTEIN"/>
    <property type="match status" value="1"/>
</dbReference>
<proteinExistence type="predicted"/>
<dbReference type="EMBL" id="BAABME010018301">
    <property type="protein sequence ID" value="GAA0153347.1"/>
    <property type="molecule type" value="Genomic_DNA"/>
</dbReference>
<dbReference type="Proteomes" id="UP001454036">
    <property type="component" value="Unassembled WGS sequence"/>
</dbReference>
<organism evidence="1 2">
    <name type="scientific">Lithospermum erythrorhizon</name>
    <name type="common">Purple gromwell</name>
    <name type="synonym">Lithospermum officinale var. erythrorhizon</name>
    <dbReference type="NCBI Taxonomy" id="34254"/>
    <lineage>
        <taxon>Eukaryota</taxon>
        <taxon>Viridiplantae</taxon>
        <taxon>Streptophyta</taxon>
        <taxon>Embryophyta</taxon>
        <taxon>Tracheophyta</taxon>
        <taxon>Spermatophyta</taxon>
        <taxon>Magnoliopsida</taxon>
        <taxon>eudicotyledons</taxon>
        <taxon>Gunneridae</taxon>
        <taxon>Pentapetalae</taxon>
        <taxon>asterids</taxon>
        <taxon>lamiids</taxon>
        <taxon>Boraginales</taxon>
        <taxon>Boraginaceae</taxon>
        <taxon>Boraginoideae</taxon>
        <taxon>Lithospermeae</taxon>
        <taxon>Lithospermum</taxon>
    </lineage>
</organism>
<comment type="caution">
    <text evidence="1">The sequence shown here is derived from an EMBL/GenBank/DDBJ whole genome shotgun (WGS) entry which is preliminary data.</text>
</comment>
<protein>
    <submittedName>
        <fullName evidence="1">Uncharacterized protein</fullName>
    </submittedName>
</protein>